<dbReference type="RefSeq" id="WP_201827856.1">
    <property type="nucleotide sequence ID" value="NZ_JAERRH010000047.1"/>
</dbReference>
<evidence type="ECO:0000313" key="1">
    <source>
        <dbReference type="EMBL" id="MBL1110585.1"/>
    </source>
</evidence>
<keyword evidence="2" id="KW-1185">Reference proteome</keyword>
<reference evidence="1 2" key="1">
    <citation type="submission" date="2021-01" db="EMBL/GenBank/DDBJ databases">
        <title>WGS of actinomycetes isolated from Thailand.</title>
        <authorList>
            <person name="Thawai C."/>
        </authorList>
    </citation>
    <scope>NUCLEOTIDE SEQUENCE [LARGE SCALE GENOMIC DNA]</scope>
    <source>
        <strain evidence="1 2">CH5-8</strain>
    </source>
</reference>
<name>A0ABS1PDX4_9ACTN</name>
<dbReference type="EMBL" id="JAERRH010000047">
    <property type="protein sequence ID" value="MBL1110585.1"/>
    <property type="molecule type" value="Genomic_DNA"/>
</dbReference>
<evidence type="ECO:0000313" key="2">
    <source>
        <dbReference type="Proteomes" id="UP000621386"/>
    </source>
</evidence>
<accession>A0ABS1PDX4</accession>
<organism evidence="1 2">
    <name type="scientific">Streptomyces musisoli</name>
    <dbReference type="NCBI Taxonomy" id="2802280"/>
    <lineage>
        <taxon>Bacteria</taxon>
        <taxon>Bacillati</taxon>
        <taxon>Actinomycetota</taxon>
        <taxon>Actinomycetes</taxon>
        <taxon>Kitasatosporales</taxon>
        <taxon>Streptomycetaceae</taxon>
        <taxon>Streptomyces</taxon>
    </lineage>
</organism>
<gene>
    <name evidence="1" type="ORF">JK361_39625</name>
</gene>
<dbReference type="Proteomes" id="UP000621386">
    <property type="component" value="Unassembled WGS sequence"/>
</dbReference>
<proteinExistence type="predicted"/>
<protein>
    <submittedName>
        <fullName evidence="1">Uncharacterized protein</fullName>
    </submittedName>
</protein>
<sequence>MINNKAAGTAITDANGDAVLHTKQYAGDPQAWVQALGGGYTAEYKGSKNYKPSKAYGGAGVSV</sequence>
<comment type="caution">
    <text evidence="1">The sequence shown here is derived from an EMBL/GenBank/DDBJ whole genome shotgun (WGS) entry which is preliminary data.</text>
</comment>